<protein>
    <submittedName>
        <fullName evidence="3">Short chain enoyl-CoA hydratase</fullName>
    </submittedName>
</protein>
<dbReference type="EMBL" id="PVNH01000002">
    <property type="protein sequence ID" value="PRX50102.1"/>
    <property type="molecule type" value="Genomic_DNA"/>
</dbReference>
<dbReference type="Gene3D" id="3.90.226.10">
    <property type="entry name" value="2-enoyl-CoA Hydratase, Chain A, domain 1"/>
    <property type="match status" value="1"/>
</dbReference>
<dbReference type="InterPro" id="IPR029045">
    <property type="entry name" value="ClpP/crotonase-like_dom_sf"/>
</dbReference>
<evidence type="ECO:0000256" key="2">
    <source>
        <dbReference type="RuleBase" id="RU003707"/>
    </source>
</evidence>
<dbReference type="PANTHER" id="PTHR43802:SF1">
    <property type="entry name" value="IP11341P-RELATED"/>
    <property type="match status" value="1"/>
</dbReference>
<sequence>MTLHTQHRKAASVVPATPLAVEQHEGVCWLRLNRPHRRNALEPQLIARLNEEISHAIDDQDIAVVVIAGNGRSFCAGADLRYLLGHAHAGGDPVPFLTEVSRCFDRIEQCPKPVIAAVHGHVVAGGLELALACDIVIAEAGTLIGDGHVRNGLLPGGGASTRLPRKAGEPLARWLMLSGTLMPAEKLATHGLVHDIAPPGRLSQRAAHLAGQLIHPPARQAQAGVKGLLHQWNDEHDSQQRELKAFARHWRNSDIRPTLERFVYGRRGE</sequence>
<dbReference type="CDD" id="cd06558">
    <property type="entry name" value="crotonase-like"/>
    <property type="match status" value="1"/>
</dbReference>
<comment type="similarity">
    <text evidence="1 2">Belongs to the enoyl-CoA hydratase/isomerase family.</text>
</comment>
<comment type="caution">
    <text evidence="3">The sequence shown here is derived from an EMBL/GenBank/DDBJ whole genome shotgun (WGS) entry which is preliminary data.</text>
</comment>
<dbReference type="AlphaFoldDB" id="A0A2T0M0I5"/>
<reference evidence="3 4" key="1">
    <citation type="submission" date="2018-03" db="EMBL/GenBank/DDBJ databases">
        <title>Genomic Encyclopedia of Type Strains, Phase III (KMG-III): the genomes of soil and plant-associated and newly described type strains.</title>
        <authorList>
            <person name="Whitman W."/>
        </authorList>
    </citation>
    <scope>NUCLEOTIDE SEQUENCE [LARGE SCALE GENOMIC DNA]</scope>
    <source>
        <strain evidence="3 4">CGMCC 4.7125</strain>
    </source>
</reference>
<dbReference type="SUPFAM" id="SSF52096">
    <property type="entry name" value="ClpP/crotonase"/>
    <property type="match status" value="1"/>
</dbReference>
<gene>
    <name evidence="3" type="ORF">B0I33_102220</name>
</gene>
<dbReference type="PROSITE" id="PS00166">
    <property type="entry name" value="ENOYL_COA_HYDRATASE"/>
    <property type="match status" value="1"/>
</dbReference>
<dbReference type="GO" id="GO:0003824">
    <property type="term" value="F:catalytic activity"/>
    <property type="evidence" value="ECO:0007669"/>
    <property type="project" value="InterPro"/>
</dbReference>
<dbReference type="InterPro" id="IPR001753">
    <property type="entry name" value="Enoyl-CoA_hydra/iso"/>
</dbReference>
<organism evidence="3 4">
    <name type="scientific">Prauserella shujinwangii</name>
    <dbReference type="NCBI Taxonomy" id="1453103"/>
    <lineage>
        <taxon>Bacteria</taxon>
        <taxon>Bacillati</taxon>
        <taxon>Actinomycetota</taxon>
        <taxon>Actinomycetes</taxon>
        <taxon>Pseudonocardiales</taxon>
        <taxon>Pseudonocardiaceae</taxon>
        <taxon>Prauserella</taxon>
    </lineage>
</organism>
<name>A0A2T0M0I5_9PSEU</name>
<evidence type="ECO:0000256" key="1">
    <source>
        <dbReference type="ARBA" id="ARBA00005254"/>
    </source>
</evidence>
<dbReference type="InterPro" id="IPR018376">
    <property type="entry name" value="Enoyl-CoA_hyd/isom_CS"/>
</dbReference>
<dbReference type="PANTHER" id="PTHR43802">
    <property type="entry name" value="ENOYL-COA HYDRATASE"/>
    <property type="match status" value="1"/>
</dbReference>
<dbReference type="Pfam" id="PF00378">
    <property type="entry name" value="ECH_1"/>
    <property type="match status" value="1"/>
</dbReference>
<evidence type="ECO:0000313" key="3">
    <source>
        <dbReference type="EMBL" id="PRX50102.1"/>
    </source>
</evidence>
<keyword evidence="4" id="KW-1185">Reference proteome</keyword>
<proteinExistence type="inferred from homology"/>
<dbReference type="Proteomes" id="UP000238362">
    <property type="component" value="Unassembled WGS sequence"/>
</dbReference>
<evidence type="ECO:0000313" key="4">
    <source>
        <dbReference type="Proteomes" id="UP000238362"/>
    </source>
</evidence>
<accession>A0A2T0M0I5</accession>